<evidence type="ECO:0000313" key="2">
    <source>
        <dbReference type="Proteomes" id="UP001243989"/>
    </source>
</evidence>
<keyword evidence="2" id="KW-1185">Reference proteome</keyword>
<dbReference type="Proteomes" id="UP001243989">
    <property type="component" value="Unassembled WGS sequence"/>
</dbReference>
<organism evidence="1 2">
    <name type="scientific">Colletotrichum phormii</name>
    <dbReference type="NCBI Taxonomy" id="359342"/>
    <lineage>
        <taxon>Eukaryota</taxon>
        <taxon>Fungi</taxon>
        <taxon>Dikarya</taxon>
        <taxon>Ascomycota</taxon>
        <taxon>Pezizomycotina</taxon>
        <taxon>Sordariomycetes</taxon>
        <taxon>Hypocreomycetidae</taxon>
        <taxon>Glomerellales</taxon>
        <taxon>Glomerellaceae</taxon>
        <taxon>Colletotrichum</taxon>
        <taxon>Colletotrichum acutatum species complex</taxon>
    </lineage>
</organism>
<dbReference type="EMBL" id="JAHMHQ010000002">
    <property type="protein sequence ID" value="KAK1654244.1"/>
    <property type="molecule type" value="Genomic_DNA"/>
</dbReference>
<evidence type="ECO:0000313" key="1">
    <source>
        <dbReference type="EMBL" id="KAK1654244.1"/>
    </source>
</evidence>
<accession>A0AAJ0EM46</accession>
<dbReference type="GeneID" id="85481158"/>
<name>A0AAJ0EM46_9PEZI</name>
<proteinExistence type="predicted"/>
<protein>
    <submittedName>
        <fullName evidence="1">Uncharacterized protein</fullName>
    </submittedName>
</protein>
<comment type="caution">
    <text evidence="1">The sequence shown here is derived from an EMBL/GenBank/DDBJ whole genome shotgun (WGS) entry which is preliminary data.</text>
</comment>
<sequence>MSRLQRLQKTQLNRHLEGRLRNSCSYDKWLHSPPTIHSPRVKIKVFNNFLLITPHFLLKYVLSPPTAPSYTIQKGKYLNLPGSSDLPCQTSASPKRLATRERDEVDDERGRWEKSLVVERPLLHISPTDPSRHPISLPLTLPHHRHQLRQNNKSYAYPHGIMGTIYKNGNGSPIQEKKNIMCD</sequence>
<reference evidence="1" key="1">
    <citation type="submission" date="2021-06" db="EMBL/GenBank/DDBJ databases">
        <title>Comparative genomics, transcriptomics and evolutionary studies reveal genomic signatures of adaptation to plant cell wall in hemibiotrophic fungi.</title>
        <authorList>
            <consortium name="DOE Joint Genome Institute"/>
            <person name="Baroncelli R."/>
            <person name="Diaz J.F."/>
            <person name="Benocci T."/>
            <person name="Peng M."/>
            <person name="Battaglia E."/>
            <person name="Haridas S."/>
            <person name="Andreopoulos W."/>
            <person name="Labutti K."/>
            <person name="Pangilinan J."/>
            <person name="Floch G.L."/>
            <person name="Makela M.R."/>
            <person name="Henrissat B."/>
            <person name="Grigoriev I.V."/>
            <person name="Crouch J.A."/>
            <person name="De Vries R.P."/>
            <person name="Sukno S.A."/>
            <person name="Thon M.R."/>
        </authorList>
    </citation>
    <scope>NUCLEOTIDE SEQUENCE</scope>
    <source>
        <strain evidence="1">CBS 102054</strain>
    </source>
</reference>
<dbReference type="AlphaFoldDB" id="A0AAJ0EM46"/>
<dbReference type="RefSeq" id="XP_060450288.1">
    <property type="nucleotide sequence ID" value="XM_060596296.1"/>
</dbReference>
<gene>
    <name evidence="1" type="ORF">BDP81DRAFT_79940</name>
</gene>